<protein>
    <submittedName>
        <fullName evidence="1">Uncharacterized protein</fullName>
    </submittedName>
</protein>
<reference evidence="1 2" key="1">
    <citation type="submission" date="2018-10" db="EMBL/GenBank/DDBJ databases">
        <title>Genomic Encyclopedia of Archaeal and Bacterial Type Strains, Phase II (KMG-II): from individual species to whole genera.</title>
        <authorList>
            <person name="Goeker M."/>
        </authorList>
    </citation>
    <scope>NUCLEOTIDE SEQUENCE [LARGE SCALE GENOMIC DNA]</scope>
    <source>
        <strain evidence="1 2">DSM 23424</strain>
    </source>
</reference>
<dbReference type="AlphaFoldDB" id="A0A3L9YA84"/>
<evidence type="ECO:0000313" key="2">
    <source>
        <dbReference type="Proteomes" id="UP000271339"/>
    </source>
</evidence>
<evidence type="ECO:0000313" key="1">
    <source>
        <dbReference type="EMBL" id="RMA57294.1"/>
    </source>
</evidence>
<comment type="caution">
    <text evidence="1">The sequence shown here is derived from an EMBL/GenBank/DDBJ whole genome shotgun (WGS) entry which is preliminary data.</text>
</comment>
<sequence length="30" mass="3373">MGLQRKYEVEVYATIKFYNGLHIIGTIGAS</sequence>
<gene>
    <name evidence="1" type="ORF">BXY75_3182</name>
</gene>
<keyword evidence="2" id="KW-1185">Reference proteome</keyword>
<dbReference type="EMBL" id="REFC01000015">
    <property type="protein sequence ID" value="RMA57294.1"/>
    <property type="molecule type" value="Genomic_DNA"/>
</dbReference>
<dbReference type="Proteomes" id="UP000271339">
    <property type="component" value="Unassembled WGS sequence"/>
</dbReference>
<name>A0A3L9YA84_9FLAO</name>
<organism evidence="1 2">
    <name type="scientific">Ulvibacter antarcticus</name>
    <dbReference type="NCBI Taxonomy" id="442714"/>
    <lineage>
        <taxon>Bacteria</taxon>
        <taxon>Pseudomonadati</taxon>
        <taxon>Bacteroidota</taxon>
        <taxon>Flavobacteriia</taxon>
        <taxon>Flavobacteriales</taxon>
        <taxon>Flavobacteriaceae</taxon>
        <taxon>Ulvibacter</taxon>
    </lineage>
</organism>
<accession>A0A3L9YA84</accession>
<proteinExistence type="predicted"/>